<comment type="caution">
    <text evidence="2">The sequence shown here is derived from an EMBL/GenBank/DDBJ whole genome shotgun (WGS) entry which is preliminary data.</text>
</comment>
<gene>
    <name evidence="2" type="ORF">PUN28_008266</name>
</gene>
<evidence type="ECO:0000313" key="3">
    <source>
        <dbReference type="Proteomes" id="UP001430953"/>
    </source>
</evidence>
<organism evidence="2 3">
    <name type="scientific">Cardiocondyla obscurior</name>
    <dbReference type="NCBI Taxonomy" id="286306"/>
    <lineage>
        <taxon>Eukaryota</taxon>
        <taxon>Metazoa</taxon>
        <taxon>Ecdysozoa</taxon>
        <taxon>Arthropoda</taxon>
        <taxon>Hexapoda</taxon>
        <taxon>Insecta</taxon>
        <taxon>Pterygota</taxon>
        <taxon>Neoptera</taxon>
        <taxon>Endopterygota</taxon>
        <taxon>Hymenoptera</taxon>
        <taxon>Apocrita</taxon>
        <taxon>Aculeata</taxon>
        <taxon>Formicoidea</taxon>
        <taxon>Formicidae</taxon>
        <taxon>Myrmicinae</taxon>
        <taxon>Cardiocondyla</taxon>
    </lineage>
</organism>
<proteinExistence type="predicted"/>
<dbReference type="AlphaFoldDB" id="A0AAW2FYY6"/>
<keyword evidence="3" id="KW-1185">Reference proteome</keyword>
<name>A0AAW2FYY6_9HYME</name>
<accession>A0AAW2FYY6</accession>
<dbReference type="EMBL" id="JADYXP020000007">
    <property type="protein sequence ID" value="KAL0120440.1"/>
    <property type="molecule type" value="Genomic_DNA"/>
</dbReference>
<protein>
    <submittedName>
        <fullName evidence="2">Uncharacterized protein</fullName>
    </submittedName>
</protein>
<feature type="compositionally biased region" description="Polar residues" evidence="1">
    <location>
        <begin position="30"/>
        <end position="43"/>
    </location>
</feature>
<feature type="region of interest" description="Disordered" evidence="1">
    <location>
        <begin position="1"/>
        <end position="54"/>
    </location>
</feature>
<reference evidence="2 3" key="1">
    <citation type="submission" date="2023-03" db="EMBL/GenBank/DDBJ databases">
        <title>High recombination rates correlate with genetic variation in Cardiocondyla obscurior ants.</title>
        <authorList>
            <person name="Errbii M."/>
        </authorList>
    </citation>
    <scope>NUCLEOTIDE SEQUENCE [LARGE SCALE GENOMIC DNA]</scope>
    <source>
        <strain evidence="2">Alpha-2009</strain>
        <tissue evidence="2">Whole body</tissue>
    </source>
</reference>
<evidence type="ECO:0000313" key="2">
    <source>
        <dbReference type="EMBL" id="KAL0120440.1"/>
    </source>
</evidence>
<sequence>MEEVEKNQQPSLCDKETAAQQQPPPRPKETVQSAHHSPRSILQLQEEAAVPSAEPTTKYLLEKIQELEAKLKRRK</sequence>
<evidence type="ECO:0000256" key="1">
    <source>
        <dbReference type="SAM" id="MobiDB-lite"/>
    </source>
</evidence>
<dbReference type="Proteomes" id="UP001430953">
    <property type="component" value="Unassembled WGS sequence"/>
</dbReference>